<feature type="compositionally biased region" description="Pro residues" evidence="1">
    <location>
        <begin position="61"/>
        <end position="72"/>
    </location>
</feature>
<evidence type="ECO:0000313" key="3">
    <source>
        <dbReference type="EMBL" id="OGG40602.1"/>
    </source>
</evidence>
<reference evidence="3 4" key="1">
    <citation type="journal article" date="2016" name="Nat. Commun.">
        <title>Thousands of microbial genomes shed light on interconnected biogeochemical processes in an aquifer system.</title>
        <authorList>
            <person name="Anantharaman K."/>
            <person name="Brown C.T."/>
            <person name="Hug L.A."/>
            <person name="Sharon I."/>
            <person name="Castelle C.J."/>
            <person name="Probst A.J."/>
            <person name="Thomas B.C."/>
            <person name="Singh A."/>
            <person name="Wilkins M.J."/>
            <person name="Karaoz U."/>
            <person name="Brodie E.L."/>
            <person name="Williams K.H."/>
            <person name="Hubbard S.S."/>
            <person name="Banfield J.F."/>
        </authorList>
    </citation>
    <scope>NUCLEOTIDE SEQUENCE [LARGE SCALE GENOMIC DNA]</scope>
</reference>
<sequence>MSRNSTLILLGILTIFVPFSGLPIAFRTLFTVIFGACVAGIGLTLRAREARSMQPPVETQTPPPPPSSVSPI</sequence>
<gene>
    <name evidence="3" type="ORF">A2118_01990</name>
</gene>
<name>A0A1F6BV10_9BACT</name>
<feature type="region of interest" description="Disordered" evidence="1">
    <location>
        <begin position="51"/>
        <end position="72"/>
    </location>
</feature>
<dbReference type="AlphaFoldDB" id="A0A1F6BV10"/>
<proteinExistence type="predicted"/>
<dbReference type="Proteomes" id="UP000179014">
    <property type="component" value="Unassembled WGS sequence"/>
</dbReference>
<evidence type="ECO:0000256" key="1">
    <source>
        <dbReference type="SAM" id="MobiDB-lite"/>
    </source>
</evidence>
<dbReference type="EMBL" id="MFKN01000026">
    <property type="protein sequence ID" value="OGG40602.1"/>
    <property type="molecule type" value="Genomic_DNA"/>
</dbReference>
<keyword evidence="2" id="KW-0472">Membrane</keyword>
<feature type="transmembrane region" description="Helical" evidence="2">
    <location>
        <begin position="31"/>
        <end position="47"/>
    </location>
</feature>
<evidence type="ECO:0000313" key="4">
    <source>
        <dbReference type="Proteomes" id="UP000179014"/>
    </source>
</evidence>
<organism evidence="3 4">
    <name type="scientific">Candidatus Kaiserbacteria bacterium GWA2_50_9</name>
    <dbReference type="NCBI Taxonomy" id="1798474"/>
    <lineage>
        <taxon>Bacteria</taxon>
        <taxon>Candidatus Kaiseribacteriota</taxon>
    </lineage>
</organism>
<keyword evidence="2" id="KW-1133">Transmembrane helix</keyword>
<protein>
    <submittedName>
        <fullName evidence="3">Uncharacterized protein</fullName>
    </submittedName>
</protein>
<dbReference type="STRING" id="1798474.A2118_01990"/>
<comment type="caution">
    <text evidence="3">The sequence shown here is derived from an EMBL/GenBank/DDBJ whole genome shotgun (WGS) entry which is preliminary data.</text>
</comment>
<evidence type="ECO:0000256" key="2">
    <source>
        <dbReference type="SAM" id="Phobius"/>
    </source>
</evidence>
<accession>A0A1F6BV10</accession>
<keyword evidence="2" id="KW-0812">Transmembrane</keyword>